<proteinExistence type="predicted"/>
<dbReference type="AlphaFoldDB" id="A0A0J8RU11"/>
<evidence type="ECO:0000313" key="1">
    <source>
        <dbReference type="EMBL" id="KMU88081.1"/>
    </source>
</evidence>
<reference evidence="2" key="1">
    <citation type="journal article" date="2010" name="Genome Res.">
        <title>Population genomic sequencing of Coccidioides fungi reveals recent hybridization and transposon control.</title>
        <authorList>
            <person name="Neafsey D.E."/>
            <person name="Barker B.M."/>
            <person name="Sharpton T.J."/>
            <person name="Stajich J.E."/>
            <person name="Park D.J."/>
            <person name="Whiston E."/>
            <person name="Hung C.-Y."/>
            <person name="McMahan C."/>
            <person name="White J."/>
            <person name="Sykes S."/>
            <person name="Heiman D."/>
            <person name="Young S."/>
            <person name="Zeng Q."/>
            <person name="Abouelleil A."/>
            <person name="Aftuck L."/>
            <person name="Bessette D."/>
            <person name="Brown A."/>
            <person name="FitzGerald M."/>
            <person name="Lui A."/>
            <person name="Macdonald J.P."/>
            <person name="Priest M."/>
            <person name="Orbach M.J."/>
            <person name="Galgiani J.N."/>
            <person name="Kirkland T.N."/>
            <person name="Cole G.T."/>
            <person name="Birren B.W."/>
            <person name="Henn M.R."/>
            <person name="Taylor J.W."/>
            <person name="Rounsley S.D."/>
        </authorList>
    </citation>
    <scope>NUCLEOTIDE SEQUENCE [LARGE SCALE GENOMIC DNA]</scope>
    <source>
        <strain evidence="2">H538.4</strain>
    </source>
</reference>
<gene>
    <name evidence="1" type="ORF">CIHG_05849</name>
</gene>
<sequence length="212" mass="24358">MACTPITVDCFKQRRLPPHHDHLLRRSPQKIATSERTPAPRVYPGVIPTNPIRILNTIENLYTHGLLINLEGTATWTDKRQFSSQLVRSILQSLPLLWTPGSQPIDWILCLDIWVHSLHNEPHYARGTCKVRMKAVHLVWTRRALGQHPSLWKNINEYPLASRALQLLAASWYTWAHRRYYNITNHLDAEDANRGAGCVPDNSHGSICISRR</sequence>
<name>A0A0J8RU11_COCIT</name>
<evidence type="ECO:0000313" key="2">
    <source>
        <dbReference type="Proteomes" id="UP000054563"/>
    </source>
</evidence>
<dbReference type="VEuPathDB" id="FungiDB:CIHG_05849"/>
<dbReference type="Proteomes" id="UP000054563">
    <property type="component" value="Unassembled WGS sequence"/>
</dbReference>
<dbReference type="EMBL" id="DS017002">
    <property type="protein sequence ID" value="KMU88081.1"/>
    <property type="molecule type" value="Genomic_DNA"/>
</dbReference>
<protein>
    <submittedName>
        <fullName evidence="1">Uncharacterized protein</fullName>
    </submittedName>
</protein>
<organism evidence="1 2">
    <name type="scientific">Coccidioides immitis H538.4</name>
    <dbReference type="NCBI Taxonomy" id="396776"/>
    <lineage>
        <taxon>Eukaryota</taxon>
        <taxon>Fungi</taxon>
        <taxon>Dikarya</taxon>
        <taxon>Ascomycota</taxon>
        <taxon>Pezizomycotina</taxon>
        <taxon>Eurotiomycetes</taxon>
        <taxon>Eurotiomycetidae</taxon>
        <taxon>Onygenales</taxon>
        <taxon>Onygenaceae</taxon>
        <taxon>Coccidioides</taxon>
    </lineage>
</organism>
<accession>A0A0J8RU11</accession>